<name>A0A8H5HAT2_9AGAR</name>
<accession>A0A8H5HAT2</accession>
<dbReference type="GO" id="GO:0016810">
    <property type="term" value="F:hydrolase activity, acting on carbon-nitrogen (but not peptide) bonds"/>
    <property type="evidence" value="ECO:0007669"/>
    <property type="project" value="InterPro"/>
</dbReference>
<dbReference type="PANTHER" id="PTHR43135:SF3">
    <property type="entry name" value="ALPHA-D-RIBOSE 1-METHYLPHOSPHONATE 5-TRIPHOSPHATE DIPHOSPHATASE"/>
    <property type="match status" value="1"/>
</dbReference>
<dbReference type="InterPro" id="IPR011042">
    <property type="entry name" value="6-blade_b-propeller_TolB-like"/>
</dbReference>
<dbReference type="Pfam" id="PF01979">
    <property type="entry name" value="Amidohydro_1"/>
    <property type="match status" value="1"/>
</dbReference>
<sequence length="1304" mass="145091">MKAQNSQFWVGRRSCFVALSTILLASLLLSAPSSSFFWPSRHSQEPLPAEWQDNVYPFRQQTPWDISSNFSYPRSLEYDVQEGTWLRLDVHPATGDIVFDMLGDIYCIPFSEVAEDSVSRARPVLLGIPYDAEPRFSPDGLQMAFRSDAGLGVDNIWVMNWTSCEEMDRRPLGAQNGALLAQALDVQRAAEEMHYVERVPETETRRRNRLRGEGRLEAQRVTNETYRYVSNPRFHPSGNRIITSKWYTARVTIAASEGWEYPLPDLSAEQQPNSISSGSGRRVLGRTLPRGMIPSHYEEYANQQIGPEQFIWAGDDRLIFAKNVIDEYVTSDGKDIHKGVFSIFSRNLTTGKEETLVDAFPGGASRPELSHDGRSLAFVRHSGKHELLVVKDLHSGSLHYIWHGLSHEFTMSSTISGPYPAFAFTPKDDAIIIWAKGQIYIVSLTTNEIGEKISSEKSRPIRFTAHIEKRLAETRRLKSDLNLLDLETKDTQRIHALKELSLDDNGSKAVFQAAGQSIIAHLSKGGSEIKAEHASVPVLSPSSPYYSPSFIPGANHLILHARWSDTSFTTLELADTESSQAYELAGIPLGRYFAPVASEEQIGGGARRRKIAFVKSAGDLLTGNMLATARPGIYVGEIELPLGDNGVRDITVRDLQYIVNSDVNPSDLALNIRFVCTRSGSACSSEAGAETKASIIVEGKMSNEIAVAPKVQDNRRVQPAYVAFMERQHVYIANGTDLHPQEPLWAKPGNSTQGLMRMTVNGGHDIAWSRNGKQLSWFFGKDPYMHFSFSARSDFEAGPVVHTLDVASLSKCFDAAQNDRETFGIACTKDLVQKQEIFLEHSTDISRLKSDAKVYQRDKSSNKSPIVAIHNATILTMETGHQSADLIERGVMLVQDGVISAVGSSQEIEIPPDAVTIDVLGGKSILYFHIHLFLLIPNEGFIIPGFIDVHAHWSGYTSRYPAKSWEMHTFLAYGVTTLQNPSSHYVDTFVERSRLERGQFIGPRILTSGKVVFAGTWTGMYEEIVDEVEARETLSRIKAEAGAITHSYKNYQLPARASRQRLLKVAEELDMLCFPEGGGNFDWNLAYIIDGMTTLEHSLPFAEIYEDVSTLFANSGTAYTPTYIVNYGGPWGEQYVWANHDVPSDTKLRNFLPHDYLERLTESTARPRSSYVLFNASSYAAKMSRKGLKVHIGAHGEPPMGHNYHAELFFAKSGGLTNYEVLKAATFNAASTLGILPSVGTLTPGKLADFLVYRPEVDLLNGPIERSADLRHVARGGRIWDSTTMTEVWPVAGRKQKMPPFNPQ</sequence>
<dbReference type="InterPro" id="IPR006680">
    <property type="entry name" value="Amidohydro-rel"/>
</dbReference>
<evidence type="ECO:0000313" key="2">
    <source>
        <dbReference type="EMBL" id="KAF5379903.1"/>
    </source>
</evidence>
<gene>
    <name evidence="2" type="ORF">D9757_007185</name>
</gene>
<dbReference type="Proteomes" id="UP000518752">
    <property type="component" value="Unassembled WGS sequence"/>
</dbReference>
<dbReference type="InterPro" id="IPR032466">
    <property type="entry name" value="Metal_Hydrolase"/>
</dbReference>
<keyword evidence="3" id="KW-1185">Reference proteome</keyword>
<evidence type="ECO:0000313" key="3">
    <source>
        <dbReference type="Proteomes" id="UP000518752"/>
    </source>
</evidence>
<dbReference type="InterPro" id="IPR011659">
    <property type="entry name" value="WD40"/>
</dbReference>
<dbReference type="SUPFAM" id="SSF82171">
    <property type="entry name" value="DPP6 N-terminal domain-like"/>
    <property type="match status" value="1"/>
</dbReference>
<dbReference type="Gene3D" id="2.30.40.10">
    <property type="entry name" value="Urease, subunit C, domain 1"/>
    <property type="match status" value="2"/>
</dbReference>
<dbReference type="Pfam" id="PF07676">
    <property type="entry name" value="PD40"/>
    <property type="match status" value="1"/>
</dbReference>
<dbReference type="EMBL" id="JAACJN010000067">
    <property type="protein sequence ID" value="KAF5379903.1"/>
    <property type="molecule type" value="Genomic_DNA"/>
</dbReference>
<dbReference type="InterPro" id="IPR051781">
    <property type="entry name" value="Metallo-dep_Hydrolase"/>
</dbReference>
<proteinExistence type="predicted"/>
<dbReference type="Gene3D" id="2.120.10.30">
    <property type="entry name" value="TolB, C-terminal domain"/>
    <property type="match status" value="1"/>
</dbReference>
<organism evidence="2 3">
    <name type="scientific">Collybiopsis confluens</name>
    <dbReference type="NCBI Taxonomy" id="2823264"/>
    <lineage>
        <taxon>Eukaryota</taxon>
        <taxon>Fungi</taxon>
        <taxon>Dikarya</taxon>
        <taxon>Basidiomycota</taxon>
        <taxon>Agaricomycotina</taxon>
        <taxon>Agaricomycetes</taxon>
        <taxon>Agaricomycetidae</taxon>
        <taxon>Agaricales</taxon>
        <taxon>Marasmiineae</taxon>
        <taxon>Omphalotaceae</taxon>
        <taxon>Collybiopsis</taxon>
    </lineage>
</organism>
<dbReference type="PANTHER" id="PTHR43135">
    <property type="entry name" value="ALPHA-D-RIBOSE 1-METHYLPHOSPHONATE 5-TRIPHOSPHATE DIPHOSPHATASE"/>
    <property type="match status" value="1"/>
</dbReference>
<dbReference type="Gene3D" id="2.120.10.60">
    <property type="entry name" value="Tricorn protease N-terminal domain"/>
    <property type="match status" value="1"/>
</dbReference>
<reference evidence="2 3" key="1">
    <citation type="journal article" date="2020" name="ISME J.">
        <title>Uncovering the hidden diversity of litter-decomposition mechanisms in mushroom-forming fungi.</title>
        <authorList>
            <person name="Floudas D."/>
            <person name="Bentzer J."/>
            <person name="Ahren D."/>
            <person name="Johansson T."/>
            <person name="Persson P."/>
            <person name="Tunlid A."/>
        </authorList>
    </citation>
    <scope>NUCLEOTIDE SEQUENCE [LARGE SCALE GENOMIC DNA]</scope>
    <source>
        <strain evidence="2 3">CBS 406.79</strain>
    </source>
</reference>
<dbReference type="SUPFAM" id="SSF51338">
    <property type="entry name" value="Composite domain of metallo-dependent hydrolases"/>
    <property type="match status" value="1"/>
</dbReference>
<evidence type="ECO:0000259" key="1">
    <source>
        <dbReference type="Pfam" id="PF01979"/>
    </source>
</evidence>
<feature type="domain" description="Amidohydrolase-related" evidence="1">
    <location>
        <begin position="1211"/>
        <end position="1254"/>
    </location>
</feature>
<comment type="caution">
    <text evidence="2">The sequence shown here is derived from an EMBL/GenBank/DDBJ whole genome shotgun (WGS) entry which is preliminary data.</text>
</comment>
<dbReference type="Gene3D" id="3.20.20.140">
    <property type="entry name" value="Metal-dependent hydrolases"/>
    <property type="match status" value="1"/>
</dbReference>
<dbReference type="OrthoDB" id="194468at2759"/>
<dbReference type="Gene3D" id="3.30.110.90">
    <property type="entry name" value="Amidohydrolase"/>
    <property type="match status" value="1"/>
</dbReference>
<dbReference type="SUPFAM" id="SSF51556">
    <property type="entry name" value="Metallo-dependent hydrolases"/>
    <property type="match status" value="1"/>
</dbReference>
<protein>
    <recommendedName>
        <fullName evidence="1">Amidohydrolase-related domain-containing protein</fullName>
    </recommendedName>
</protein>
<dbReference type="InterPro" id="IPR011059">
    <property type="entry name" value="Metal-dep_hydrolase_composite"/>
</dbReference>